<keyword evidence="3" id="KW-1185">Reference proteome</keyword>
<dbReference type="AlphaFoldDB" id="A4FJV9"/>
<name>A4FJV9_SACEN</name>
<dbReference type="EMBL" id="AM420293">
    <property type="protein sequence ID" value="CAM04334.1"/>
    <property type="molecule type" value="Genomic_DNA"/>
</dbReference>
<feature type="compositionally biased region" description="Polar residues" evidence="1">
    <location>
        <begin position="7"/>
        <end position="19"/>
    </location>
</feature>
<dbReference type="Proteomes" id="UP000006728">
    <property type="component" value="Chromosome"/>
</dbReference>
<organism evidence="2 3">
    <name type="scientific">Saccharopolyspora erythraea (strain ATCC 11635 / DSM 40517 / JCM 4748 / NBRC 13426 / NCIMB 8594 / NRRL 2338)</name>
    <dbReference type="NCBI Taxonomy" id="405948"/>
    <lineage>
        <taxon>Bacteria</taxon>
        <taxon>Bacillati</taxon>
        <taxon>Actinomycetota</taxon>
        <taxon>Actinomycetes</taxon>
        <taxon>Pseudonocardiales</taxon>
        <taxon>Pseudonocardiaceae</taxon>
        <taxon>Saccharopolyspora</taxon>
    </lineage>
</organism>
<sequence>MRVRGHCQSSANEPQSRRNQAACGNRAFHSTQGQQREHDHYGLRPQPVVVREPESQEHCGSGPPGRGATPNSLSQPGKHLATDQEPACEAHHQSRQAHPRRGGRDLHPPRVHIDEPAHRSHCNLEPAVEVTDVAQIGADARHGQEIAVISRHGANQPPDDQHTHHRDVSRCGFPPARGREPARTPCNT</sequence>
<accession>A4FJV9</accession>
<dbReference type="KEGG" id="sen:SACE_5075"/>
<evidence type="ECO:0000313" key="3">
    <source>
        <dbReference type="Proteomes" id="UP000006728"/>
    </source>
</evidence>
<reference evidence="2 3" key="1">
    <citation type="journal article" date="2007" name="Nat. Biotechnol.">
        <title>Complete genome sequence of the erythromycin-producing bacterium Saccharopolyspora erythraea NRRL23338.</title>
        <authorList>
            <person name="Oliynyk M."/>
            <person name="Samborskyy M."/>
            <person name="Lester J.B."/>
            <person name="Mironenko T."/>
            <person name="Scott N."/>
            <person name="Dickens S."/>
            <person name="Haydock S.F."/>
            <person name="Leadlay P.F."/>
        </authorList>
    </citation>
    <scope>NUCLEOTIDE SEQUENCE [LARGE SCALE GENOMIC DNA]</scope>
    <source>
        <strain evidence="3">ATCC 11635 / DSM 40517 / JCM 4748 / NBRC 13426 / NCIMB 8594 / NRRL 2338</strain>
    </source>
</reference>
<proteinExistence type="predicted"/>
<protein>
    <submittedName>
        <fullName evidence="2">Uncharacterized protein</fullName>
    </submittedName>
</protein>
<evidence type="ECO:0000313" key="2">
    <source>
        <dbReference type="EMBL" id="CAM04334.1"/>
    </source>
</evidence>
<evidence type="ECO:0000256" key="1">
    <source>
        <dbReference type="SAM" id="MobiDB-lite"/>
    </source>
</evidence>
<feature type="region of interest" description="Disordered" evidence="1">
    <location>
        <begin position="153"/>
        <end position="188"/>
    </location>
</feature>
<gene>
    <name evidence="2" type="ordered locus">SACE_5075</name>
</gene>
<dbReference type="HOGENOM" id="CLU_1440114_0_0_11"/>
<feature type="compositionally biased region" description="Basic and acidic residues" evidence="1">
    <location>
        <begin position="159"/>
        <end position="169"/>
    </location>
</feature>
<feature type="region of interest" description="Disordered" evidence="1">
    <location>
        <begin position="1"/>
        <end position="109"/>
    </location>
</feature>